<keyword evidence="61" id="KW-1072">Activation of host autophagy by virus</keyword>
<dbReference type="GO" id="GO:0039654">
    <property type="term" value="P:fusion of virus membrane with host endosome membrane"/>
    <property type="evidence" value="ECO:0007669"/>
    <property type="project" value="UniProtKB-KW"/>
</dbReference>
<keyword evidence="26" id="KW-1165">Clathrin-mediated endocytosis of virus by host</keyword>
<keyword evidence="63" id="KW-0543">Viral nucleoprotein</keyword>
<keyword evidence="28" id="KW-1162">Viral penetration into host cytoplasm</keyword>
<feature type="transmembrane region" description="Helical" evidence="94">
    <location>
        <begin position="783"/>
        <end position="802"/>
    </location>
</feature>
<dbReference type="InterPro" id="IPR002531">
    <property type="entry name" value="HCV_NS1"/>
</dbReference>
<dbReference type="Pfam" id="PF01001">
    <property type="entry name" value="HCV_NS4b"/>
    <property type="match status" value="1"/>
</dbReference>
<dbReference type="SUPFAM" id="SSF52540">
    <property type="entry name" value="P-loop containing nucleoside triphosphate hydrolases"/>
    <property type="match status" value="2"/>
</dbReference>
<reference evidence="100 101" key="1">
    <citation type="submission" date="2008-03" db="EMBL/GenBank/DDBJ databases">
        <authorList>
            <consortium name="Broad Institute Genome Sequencing Platform"/>
            <consortium name="Broad Institute Microbial Sequencing Center"/>
            <person name="Henn M.R."/>
            <person name="Kuntzen T."/>
            <person name="Young S."/>
            <person name="Kodira C."/>
            <person name="Koehrsen M."/>
            <person name="Jaffe D."/>
            <person name="Berlin A."/>
            <person name="Heiman D."/>
            <person name="Hepburn T."/>
            <person name="Sykes S."/>
            <person name="Borenstein D."/>
            <person name="Crawford M."/>
            <person name="Engels R."/>
            <person name="Freedman E."/>
            <person name="Howarth C."/>
            <person name="Larson L."/>
            <person name="Ledlie T."/>
            <person name="Lewis B."/>
            <person name="Montgomery P."/>
            <person name="Park D."/>
            <person name="Pearson M."/>
            <person name="Roberts A."/>
            <person name="Sisk P."/>
            <person name="Stolte C."/>
            <person name="White J."/>
            <person name="Zeng Q."/>
            <person name="Yandava C."/>
            <person name="Oleary S."/>
            <person name="Alvarado L."/>
            <person name="Shenoy N."/>
            <person name="Godfrey P."/>
            <person name="Champion M."/>
            <person name="Gnerre S."/>
            <person name="Grabherr M."/>
            <person name="Mauceli E."/>
            <person name="Schulze zur Wiesch J."/>
            <person name="Kim A."/>
            <person name="Lauer G."/>
            <person name="Walker B.D."/>
            <person name="Lander E."/>
            <person name="Galagan J."/>
            <person name="Nusbaum C."/>
            <person name="Allen T.M."/>
            <person name="Birren B."/>
        </authorList>
    </citation>
    <scope>NUCLEOTIDE SEQUENCE [LARGE SCALE GENOMIC DNA]</scope>
    <source>
        <strain evidence="100">HCV-1a/US/BID-V406/2006</strain>
    </source>
</reference>
<evidence type="ECO:0000256" key="34">
    <source>
        <dbReference type="ARBA" id="ARBA00022695"/>
    </source>
</evidence>
<dbReference type="InterPro" id="IPR007094">
    <property type="entry name" value="RNA-dir_pol_PSvirus"/>
</dbReference>
<evidence type="ECO:0000256" key="5">
    <source>
        <dbReference type="ARBA" id="ARBA00004153"/>
    </source>
</evidence>
<evidence type="ECO:0000256" key="62">
    <source>
        <dbReference type="ARBA" id="ARBA00023065"/>
    </source>
</evidence>
<evidence type="ECO:0000259" key="95">
    <source>
        <dbReference type="PROSITE" id="PS50507"/>
    </source>
</evidence>
<dbReference type="SMART" id="SM00490">
    <property type="entry name" value="HELICc"/>
    <property type="match status" value="1"/>
</dbReference>
<keyword evidence="44" id="KW-0862">Zinc</keyword>
<evidence type="ECO:0000256" key="71">
    <source>
        <dbReference type="ARBA" id="ARBA00023190"/>
    </source>
</evidence>
<dbReference type="PROSITE" id="PS51693">
    <property type="entry name" value="HCV_NS2_PRO"/>
    <property type="match status" value="1"/>
</dbReference>
<keyword evidence="66" id="KW-1045">Host mitochondrion</keyword>
<evidence type="ECO:0000256" key="12">
    <source>
        <dbReference type="ARBA" id="ARBA00004563"/>
    </source>
</evidence>
<feature type="region of interest" description="Disordered" evidence="93">
    <location>
        <begin position="2312"/>
        <end position="2333"/>
    </location>
</feature>
<keyword evidence="72" id="KW-1035">Host cytoplasm</keyword>
<dbReference type="FunFam" id="2.20.25.220:FF:000001">
    <property type="entry name" value="Genome polyprotein"/>
    <property type="match status" value="1"/>
</dbReference>
<dbReference type="FunFam" id="2.40.10.120:FF:000010">
    <property type="entry name" value="NS3 protease"/>
    <property type="match status" value="1"/>
</dbReference>
<dbReference type="Pfam" id="PF01543">
    <property type="entry name" value="HCV_capsid"/>
    <property type="match status" value="1"/>
</dbReference>
<dbReference type="GO" id="GO:0015267">
    <property type="term" value="F:channel activity"/>
    <property type="evidence" value="ECO:0007669"/>
    <property type="project" value="UniProtKB-KW"/>
</dbReference>
<comment type="subcellular location">
    <subcellularLocation>
        <location evidence="6">Host cell membrane</location>
    </subcellularLocation>
    <subcellularLocation>
        <location evidence="9">Host cytoplasm</location>
        <location evidence="9">Host perinuclear region</location>
    </subcellularLocation>
    <subcellularLocation>
        <location evidence="5">Host endoplasmic reticulum membrane</location>
        <topology evidence="5">Multi-pass membrane protein</topology>
    </subcellularLocation>
    <subcellularLocation>
        <location evidence="7">Host endoplasmic reticulum membrane</location>
        <topology evidence="7">Peripheral membrane protein</topology>
    </subcellularLocation>
    <subcellularLocation>
        <location evidence="11">Host endoplasmic reticulum membrane</location>
        <topology evidence="11">Single-pass type I membrane protein</topology>
    </subcellularLocation>
    <subcellularLocation>
        <location evidence="88">Host endoplasmic reticulum membrane</location>
        <topology evidence="88">Single-pass type IV membrane protein</topology>
    </subcellularLocation>
    <subcellularLocation>
        <location evidence="8">Host lipid droplet</location>
    </subcellularLocation>
    <subcellularLocation>
        <location evidence="10">Host mitochondrion membrane</location>
        <topology evidence="10">Single-pass type I membrane protein</topology>
    </subcellularLocation>
    <subcellularLocation>
        <location evidence="4">Host nucleus</location>
    </subcellularLocation>
    <subcellularLocation>
        <location evidence="12">Virion membrane</location>
        <topology evidence="12">Single-pass type I membrane protein</topology>
    </subcellularLocation>
</comment>
<dbReference type="CDD" id="cd20903">
    <property type="entry name" value="HCV_p7"/>
    <property type="match status" value="1"/>
</dbReference>
<keyword evidence="69" id="KW-0325">Glycoprotein</keyword>
<dbReference type="PROSITE" id="PS51192">
    <property type="entry name" value="HELICASE_ATP_BIND_1"/>
    <property type="match status" value="1"/>
</dbReference>
<feature type="domain" description="Helicase C-terminal" evidence="97">
    <location>
        <begin position="1361"/>
        <end position="1538"/>
    </location>
</feature>
<evidence type="ECO:0000256" key="73">
    <source>
        <dbReference type="ARBA" id="ARBA00023258"/>
    </source>
</evidence>
<keyword evidence="54" id="KW-1105">Inhibition of host STAT1 by virus</keyword>
<dbReference type="GO" id="GO:0019031">
    <property type="term" value="C:viral envelope"/>
    <property type="evidence" value="ECO:0007669"/>
    <property type="project" value="UniProtKB-KW"/>
</dbReference>
<keyword evidence="21" id="KW-1170">Fusion of virus membrane with host endosomal membrane</keyword>
<evidence type="ECO:0000256" key="15">
    <source>
        <dbReference type="ARBA" id="ARBA00022448"/>
    </source>
</evidence>
<evidence type="ECO:0000259" key="97">
    <source>
        <dbReference type="PROSITE" id="PS51194"/>
    </source>
</evidence>
<dbReference type="GO" id="GO:0042025">
    <property type="term" value="C:host cell nucleus"/>
    <property type="evidence" value="ECO:0007669"/>
    <property type="project" value="UniProtKB-SubCell"/>
</dbReference>
<dbReference type="InterPro" id="IPR024350">
    <property type="entry name" value="HCV_NS5a_C"/>
</dbReference>
<evidence type="ECO:0000256" key="91">
    <source>
        <dbReference type="ARBA" id="ARBA00064487"/>
    </source>
</evidence>
<keyword evidence="32" id="KW-0808">Transferase</keyword>
<evidence type="ECO:0000256" key="64">
    <source>
        <dbReference type="ARBA" id="ARBA00023136"/>
    </source>
</evidence>
<protein>
    <recommendedName>
        <fullName evidence="14">Genome polyprotein</fullName>
    </recommendedName>
</protein>
<keyword evidence="30" id="KW-1110">Inhibition of host TRAFs by virus</keyword>
<evidence type="ECO:0000256" key="27">
    <source>
        <dbReference type="ARBA" id="ARBA00022581"/>
    </source>
</evidence>
<evidence type="ECO:0000256" key="89">
    <source>
        <dbReference type="ARBA" id="ARBA00062671"/>
    </source>
</evidence>
<keyword evidence="80" id="KW-1078">G1/S host cell cycle checkpoint dysregulation by virus</keyword>
<evidence type="ECO:0000256" key="56">
    <source>
        <dbReference type="ARBA" id="ARBA00022989"/>
    </source>
</evidence>
<keyword evidence="67" id="KW-1015">Disulfide bond</keyword>
<evidence type="ECO:0000256" key="40">
    <source>
        <dbReference type="ARBA" id="ARBA00022806"/>
    </source>
</evidence>
<evidence type="ECO:0000256" key="32">
    <source>
        <dbReference type="ARBA" id="ARBA00022679"/>
    </source>
</evidence>
<keyword evidence="62" id="KW-0406">Ion transport</keyword>
<dbReference type="Pfam" id="PF01538">
    <property type="entry name" value="HCV_NS2"/>
    <property type="match status" value="1"/>
</dbReference>
<keyword evidence="51" id="KW-0694">RNA-binding</keyword>
<dbReference type="GO" id="GO:0039527">
    <property type="term" value="P:symbiont-mediated suppression of host TRAF-mediated signal transduction"/>
    <property type="evidence" value="ECO:0007669"/>
    <property type="project" value="UniProtKB-KW"/>
</dbReference>
<keyword evidence="23" id="KW-0597">Phosphoprotein</keyword>
<evidence type="ECO:0000256" key="63">
    <source>
        <dbReference type="ARBA" id="ARBA00023086"/>
    </source>
</evidence>
<dbReference type="GO" id="GO:0019062">
    <property type="term" value="P:virion attachment to host cell"/>
    <property type="evidence" value="ECO:0007669"/>
    <property type="project" value="UniProtKB-KW"/>
</dbReference>
<evidence type="ECO:0000256" key="48">
    <source>
        <dbReference type="ARBA" id="ARBA00022844"/>
    </source>
</evidence>
<dbReference type="Gene3D" id="3.40.50.300">
    <property type="entry name" value="P-loop containing nucleotide triphosphate hydrolases"/>
    <property type="match status" value="2"/>
</dbReference>
<dbReference type="InterPro" id="IPR042209">
    <property type="entry name" value="HCV_NS2_N"/>
</dbReference>
<organism evidence="100 101">
    <name type="scientific">hepatitis C virus genotype 1a</name>
    <dbReference type="NCBI Taxonomy" id="2847144"/>
    <lineage>
        <taxon>Viruses</taxon>
        <taxon>Riboviria</taxon>
        <taxon>Orthornavirae</taxon>
        <taxon>Kitrinoviricota</taxon>
        <taxon>Flasuviricetes</taxon>
        <taxon>Amarillovirales</taxon>
        <taxon>Flaviviridae</taxon>
        <taxon>Hepacivirus</taxon>
        <taxon>Hepacivirus hominis</taxon>
    </lineage>
</organism>
<keyword evidence="70" id="KW-1038">Host endoplasmic reticulum</keyword>
<evidence type="ECO:0000259" key="98">
    <source>
        <dbReference type="PROSITE" id="PS51693"/>
    </source>
</evidence>
<feature type="compositionally biased region" description="Basic residues" evidence="93">
    <location>
        <begin position="58"/>
        <end position="68"/>
    </location>
</feature>
<evidence type="ECO:0000256" key="77">
    <source>
        <dbReference type="ARBA" id="ARBA00023288"/>
    </source>
</evidence>
<dbReference type="GO" id="GO:0004252">
    <property type="term" value="F:serine-type endopeptidase activity"/>
    <property type="evidence" value="ECO:0007669"/>
    <property type="project" value="InterPro"/>
</dbReference>
<evidence type="ECO:0000256" key="35">
    <source>
        <dbReference type="ARBA" id="ARBA00022703"/>
    </source>
</evidence>
<evidence type="ECO:0000259" key="96">
    <source>
        <dbReference type="PROSITE" id="PS51192"/>
    </source>
</evidence>
<keyword evidence="27" id="KW-0945">Host-virus interaction</keyword>
<dbReference type="GO" id="GO:1990904">
    <property type="term" value="C:ribonucleoprotein complex"/>
    <property type="evidence" value="ECO:0007669"/>
    <property type="project" value="UniProtKB-KW"/>
</dbReference>
<evidence type="ECO:0000256" key="7">
    <source>
        <dbReference type="ARBA" id="ARBA00004291"/>
    </source>
</evidence>
<evidence type="ECO:0000256" key="55">
    <source>
        <dbReference type="ARBA" id="ARBA00022986"/>
    </source>
</evidence>
<evidence type="ECO:0000256" key="75">
    <source>
        <dbReference type="ARBA" id="ARBA00023274"/>
    </source>
</evidence>
<evidence type="ECO:0000256" key="24">
    <source>
        <dbReference type="ARBA" id="ARBA00022561"/>
    </source>
</evidence>
<feature type="transmembrane region" description="Helical" evidence="94">
    <location>
        <begin position="814"/>
        <end position="832"/>
    </location>
</feature>
<keyword evidence="57" id="KW-0007">Acetylation</keyword>
<dbReference type="InterPro" id="IPR004109">
    <property type="entry name" value="HepC_NS3_protease"/>
</dbReference>
<feature type="compositionally biased region" description="Low complexity" evidence="93">
    <location>
        <begin position="32"/>
        <end position="47"/>
    </location>
</feature>
<keyword evidence="43" id="KW-1114">Inhibition of host interferon signaling pathway by virus</keyword>
<keyword evidence="71" id="KW-1041">Host lipid droplet</keyword>
<evidence type="ECO:0000256" key="85">
    <source>
        <dbReference type="ARBA" id="ARBA00047631"/>
    </source>
</evidence>
<dbReference type="Pfam" id="PF08301">
    <property type="entry name" value="HCV_NS5a_1b"/>
    <property type="match status" value="1"/>
</dbReference>
<keyword evidence="68" id="KW-0804">Transcription</keyword>
<evidence type="ECO:0000256" key="74">
    <source>
        <dbReference type="ARBA" id="ARBA00023268"/>
    </source>
</evidence>
<comment type="similarity">
    <text evidence="13">Belongs to the hepacivirus polyprotein family.</text>
</comment>
<comment type="subunit">
    <text evidence="84">Homohexamer. Homoheptamer. Interacts with protease NS2.</text>
</comment>
<dbReference type="InterPro" id="IPR001650">
    <property type="entry name" value="Helicase_C-like"/>
</dbReference>
<dbReference type="FunFam" id="2.40.10.10:FF:000029">
    <property type="entry name" value="Genome polyprotein"/>
    <property type="match status" value="1"/>
</dbReference>
<evidence type="ECO:0000256" key="11">
    <source>
        <dbReference type="ARBA" id="ARBA00004482"/>
    </source>
</evidence>
<evidence type="ECO:0000256" key="93">
    <source>
        <dbReference type="SAM" id="MobiDB-lite"/>
    </source>
</evidence>
<comment type="catalytic activity">
    <reaction evidence="86">
        <text>ATP + H2O = ADP + phosphate + H(+)</text>
        <dbReference type="Rhea" id="RHEA:13065"/>
        <dbReference type="ChEBI" id="CHEBI:15377"/>
        <dbReference type="ChEBI" id="CHEBI:15378"/>
        <dbReference type="ChEBI" id="CHEBI:30616"/>
        <dbReference type="ChEBI" id="CHEBI:43474"/>
        <dbReference type="ChEBI" id="CHEBI:456216"/>
        <dbReference type="EC" id="3.6.4.13"/>
    </reaction>
</comment>
<evidence type="ECO:0000256" key="52">
    <source>
        <dbReference type="ARBA" id="ARBA00022890"/>
    </source>
</evidence>
<evidence type="ECO:0000256" key="8">
    <source>
        <dbReference type="ARBA" id="ARBA00004338"/>
    </source>
</evidence>
<dbReference type="GO" id="GO:0003968">
    <property type="term" value="F:RNA-directed RNA polymerase activity"/>
    <property type="evidence" value="ECO:0007669"/>
    <property type="project" value="UniProtKB-KW"/>
</dbReference>
<evidence type="ECO:0000259" key="99">
    <source>
        <dbReference type="PROSITE" id="PS51822"/>
    </source>
</evidence>
<evidence type="ECO:0000256" key="2">
    <source>
        <dbReference type="ARBA" id="ARBA00001946"/>
    </source>
</evidence>
<keyword evidence="40" id="KW-0347">Helicase</keyword>
<evidence type="ECO:0000256" key="17">
    <source>
        <dbReference type="ARBA" id="ARBA00022484"/>
    </source>
</evidence>
<dbReference type="InterPro" id="IPR000745">
    <property type="entry name" value="HCV_NS4a"/>
</dbReference>
<evidence type="ECO:0000256" key="90">
    <source>
        <dbReference type="ARBA" id="ARBA00063746"/>
    </source>
</evidence>
<evidence type="ECO:0000256" key="9">
    <source>
        <dbReference type="ARBA" id="ARBA00004407"/>
    </source>
</evidence>
<feature type="domain" description="Peptidase S29" evidence="99">
    <location>
        <begin position="1027"/>
        <end position="1208"/>
    </location>
</feature>
<dbReference type="GO" id="GO:0020002">
    <property type="term" value="C:host cell plasma membrane"/>
    <property type="evidence" value="ECO:0007669"/>
    <property type="project" value="UniProtKB-SubCell"/>
</dbReference>
<keyword evidence="38" id="KW-0378">Hydrolase</keyword>
<proteinExistence type="inferred from homology"/>
<evidence type="ECO:0000256" key="28">
    <source>
        <dbReference type="ARBA" id="ARBA00022595"/>
    </source>
</evidence>
<dbReference type="GO" id="GO:0005524">
    <property type="term" value="F:ATP binding"/>
    <property type="evidence" value="ECO:0007669"/>
    <property type="project" value="UniProtKB-KW"/>
</dbReference>
<comment type="cofactor">
    <cofactor evidence="2">
        <name>Mg(2+)</name>
        <dbReference type="ChEBI" id="CHEBI:18420"/>
    </cofactor>
</comment>
<dbReference type="GO" id="GO:0044191">
    <property type="term" value="C:host cell mitochondrial membrane"/>
    <property type="evidence" value="ECO:0007669"/>
    <property type="project" value="UniProtKB-SubCell"/>
</dbReference>
<evidence type="ECO:0000256" key="23">
    <source>
        <dbReference type="ARBA" id="ARBA00022553"/>
    </source>
</evidence>
<evidence type="ECO:0000256" key="50">
    <source>
        <dbReference type="ARBA" id="ARBA00022879"/>
    </source>
</evidence>
<evidence type="ECO:0000256" key="80">
    <source>
        <dbReference type="ARBA" id="ARBA00023309"/>
    </source>
</evidence>
<comment type="subunit">
    <text evidence="92">Forms a heterodimer with envelope glycoprotein E2. Interacts with mature core protein. Interacts with protease NS2. The heterodimer E1/E2 interacts with host CLDN1; this interaction plays a role in viral entry into host cell. Interacts with host SPSB2 (via C-terminus). Part of the viral assembly initiation complex composed of NS2, E1, E2, NS3, NS4A, NS5A and the mature core protein. Interacts with host NEURL3; this interaction prevents E1 binding to glycoprotein E2.</text>
</comment>
<keyword evidence="41" id="KW-0788">Thiol protease</keyword>
<keyword evidence="35" id="KW-0053">Apoptosis</keyword>
<evidence type="ECO:0000256" key="1">
    <source>
        <dbReference type="ARBA" id="ARBA00001117"/>
    </source>
</evidence>
<comment type="catalytic activity">
    <reaction evidence="85">
        <text>a ribonucleoside 5'-triphosphate + H2O = a ribonucleoside 5'-diphosphate + phosphate + H(+)</text>
        <dbReference type="Rhea" id="RHEA:23680"/>
        <dbReference type="ChEBI" id="CHEBI:15377"/>
        <dbReference type="ChEBI" id="CHEBI:15378"/>
        <dbReference type="ChEBI" id="CHEBI:43474"/>
        <dbReference type="ChEBI" id="CHEBI:57930"/>
        <dbReference type="ChEBI" id="CHEBI:61557"/>
        <dbReference type="EC" id="3.6.1.15"/>
    </reaction>
</comment>
<name>A8DFW2_9HEPC</name>
<evidence type="ECO:0000256" key="61">
    <source>
        <dbReference type="ARBA" id="ARBA00023050"/>
    </source>
</evidence>
<dbReference type="Pfam" id="PF07652">
    <property type="entry name" value="Flavi_DEAD"/>
    <property type="match status" value="1"/>
</dbReference>
<dbReference type="SUPFAM" id="SSF56672">
    <property type="entry name" value="DNA/RNA polymerases"/>
    <property type="match status" value="1"/>
</dbReference>
<keyword evidence="59" id="KW-0729">SH3-binding</keyword>
<evidence type="ECO:0000256" key="31">
    <source>
        <dbReference type="ARBA" id="ARBA00022670"/>
    </source>
</evidence>
<keyword evidence="58" id="KW-0805">Transcription regulation</keyword>
<keyword evidence="34" id="KW-0548">Nucleotidyltransferase</keyword>
<evidence type="ECO:0000256" key="41">
    <source>
        <dbReference type="ARBA" id="ARBA00022807"/>
    </source>
</evidence>
<dbReference type="InterPro" id="IPR043502">
    <property type="entry name" value="DNA/RNA_pol_sf"/>
</dbReference>
<dbReference type="GO" id="GO:0039545">
    <property type="term" value="P:symbiont-mediated suppression of host cytoplasmic pattern recognition receptor signaling pathway via inhibition of MAVS activity"/>
    <property type="evidence" value="ECO:0007669"/>
    <property type="project" value="UniProtKB-KW"/>
</dbReference>
<dbReference type="GO" id="GO:0003723">
    <property type="term" value="F:RNA binding"/>
    <property type="evidence" value="ECO:0007669"/>
    <property type="project" value="UniProtKB-KW"/>
</dbReference>
<evidence type="ECO:0000256" key="43">
    <source>
        <dbReference type="ARBA" id="ARBA00022830"/>
    </source>
</evidence>
<dbReference type="FunFam" id="3.40.50.300:FF:000557">
    <property type="entry name" value="Genome polyprotein"/>
    <property type="match status" value="1"/>
</dbReference>
<evidence type="ECO:0000256" key="60">
    <source>
        <dbReference type="ARBA" id="ARBA00023039"/>
    </source>
</evidence>
<dbReference type="FunFam" id="3.30.70.270:FF:000015">
    <property type="entry name" value="Genome polyprotein"/>
    <property type="match status" value="1"/>
</dbReference>
<evidence type="ECO:0000256" key="42">
    <source>
        <dbReference type="ARBA" id="ARBA00022825"/>
    </source>
</evidence>
<evidence type="ECO:0000256" key="68">
    <source>
        <dbReference type="ARBA" id="ARBA00023163"/>
    </source>
</evidence>
<feature type="domain" description="Peptidase C18" evidence="98">
    <location>
        <begin position="899"/>
        <end position="1026"/>
    </location>
</feature>
<dbReference type="Pfam" id="PF12941">
    <property type="entry name" value="HCV_NS5a_C"/>
    <property type="match status" value="1"/>
</dbReference>
<evidence type="ECO:0000256" key="94">
    <source>
        <dbReference type="SAM" id="Phobius"/>
    </source>
</evidence>
<dbReference type="Gene3D" id="3.30.160.890">
    <property type="entry name" value="Hepatitis C virus envelope glycoprotein E1, chain C"/>
    <property type="match status" value="1"/>
</dbReference>
<feature type="compositionally biased region" description="Low complexity" evidence="93">
    <location>
        <begin position="2349"/>
        <end position="2369"/>
    </location>
</feature>
<keyword evidence="76" id="KW-0899">Viral immunoevasion</keyword>
<dbReference type="GO" id="GO:0019087">
    <property type="term" value="P:symbiont-mediated transformation of host cell"/>
    <property type="evidence" value="ECO:0007669"/>
    <property type="project" value="InterPro"/>
</dbReference>
<comment type="subunit">
    <text evidence="90">Interacts with NS3 serine protease; this interaction stabilizes the folding of NS3 serine protease. NS3-NS4A interaction is essential for NS3 activation and allows membrane anchorage of the latter. Interacts with non-structural protein 5A (via N-terminus). Part of the replication complex composed of NS2, NS3, NS4A, NS4B, NS5A and the RNA-directed RNA polymerase embedded in an ER-derived membranous web. Part of the viral assembly initiation complex composed of NS2, E1, E2, NS3, NS4A, NS5A and the mature core protein.</text>
</comment>
<dbReference type="FunFam" id="2.20.25.210:FF:000001">
    <property type="entry name" value="Genome polyprotein"/>
    <property type="match status" value="1"/>
</dbReference>
<dbReference type="PROSITE" id="PS51822">
    <property type="entry name" value="HV_PV_NS3_PRO"/>
    <property type="match status" value="1"/>
</dbReference>
<keyword evidence="77" id="KW-0449">Lipoprotein</keyword>
<dbReference type="Gene3D" id="6.10.250.1750">
    <property type="match status" value="1"/>
</dbReference>
<evidence type="ECO:0000256" key="18">
    <source>
        <dbReference type="ARBA" id="ARBA00022499"/>
    </source>
</evidence>
<dbReference type="GO" id="GO:0039563">
    <property type="term" value="P:symbiont-mediated suppression of host JAK-STAT cascade via inhibition of STAT1 activity"/>
    <property type="evidence" value="ECO:0007669"/>
    <property type="project" value="UniProtKB-KW"/>
</dbReference>
<dbReference type="CDD" id="cd23202">
    <property type="entry name" value="Hepacivirus_RdRp"/>
    <property type="match status" value="1"/>
</dbReference>
<dbReference type="InterPro" id="IPR002166">
    <property type="entry name" value="RNA_pol_HCV"/>
</dbReference>
<keyword evidence="15" id="KW-0813">Transport</keyword>
<evidence type="ECO:0000256" key="69">
    <source>
        <dbReference type="ARBA" id="ARBA00023180"/>
    </source>
</evidence>
<evidence type="ECO:0000256" key="25">
    <source>
        <dbReference type="ARBA" id="ARBA00022562"/>
    </source>
</evidence>
<comment type="subunit">
    <text evidence="91">Forms a heterodimer with envelope glycoprotein E1. Interacts with host CD81 and SCARB1 receptors; these interactions play a role in viral entry into host cell. Interacts with host EIF2AK2/PKR; this interaction inhibits EIF2AK2 and probably allows the virus to evade the innate immune response. Interacts with host CD209/DC-SIGN and CLEC4M/DC-SIGNR. Interact with host SPCS1; this interaction is essential for viral particle assembly. Interacts with protease NS2. The heterodimer E1/E2 interacts with host CLDN1; this interaction plays a role in viral entry into host cell. Part of the viral assembly initiation complex composed of NS2, E1, E2, NS3, NS4A, NS5A and the mature core protein. Interacts with host SLC3A2/4F2hc; the interaction may facilitate viral entry into host cell. Interacts with human PLSCR1.</text>
</comment>
<dbReference type="InterPro" id="IPR009003">
    <property type="entry name" value="Peptidase_S1_PA"/>
</dbReference>
<dbReference type="GO" id="GO:0044186">
    <property type="term" value="C:host cell lipid droplet"/>
    <property type="evidence" value="ECO:0007669"/>
    <property type="project" value="UniProtKB-SubCell"/>
</dbReference>
<dbReference type="CDD" id="cd17931">
    <property type="entry name" value="DEXHc_viral_Ns3"/>
    <property type="match status" value="1"/>
</dbReference>
<keyword evidence="18" id="KW-1017">Isopeptide bond</keyword>
<evidence type="ECO:0000256" key="26">
    <source>
        <dbReference type="ARBA" id="ARBA00022570"/>
    </source>
</evidence>
<comment type="function">
    <text evidence="83">Induces a specific membrane alteration that serves as a scaffold for the virus replication complex. This membrane alteration gives rise to the so-called ER-derived membranous web that contains the replication complex. NS4B self-interaction contributes to its function in membranous web formation. Promotes host TRIF protein degradation in a CASP8-dependent manner thereby inhibiting host TLR3-mediated interferon signaling. Disrupts the interaction between STING and TBK1 contributing to the inhibition of interferon signaling.</text>
</comment>
<dbReference type="Pfam" id="PF01560">
    <property type="entry name" value="HCV_NS1"/>
    <property type="match status" value="1"/>
</dbReference>
<evidence type="ECO:0000313" key="100">
    <source>
        <dbReference type="EMBL" id="ABV46140.2"/>
    </source>
</evidence>
<evidence type="ECO:0000256" key="45">
    <source>
        <dbReference type="ARBA" id="ARBA00022840"/>
    </source>
</evidence>
<evidence type="ECO:0000256" key="84">
    <source>
        <dbReference type="ARBA" id="ARBA00046771"/>
    </source>
</evidence>
<evidence type="ECO:0000256" key="87">
    <source>
        <dbReference type="ARBA" id="ARBA00060307"/>
    </source>
</evidence>
<dbReference type="InterPro" id="IPR038170">
    <property type="entry name" value="NS5A_1a_sf"/>
</dbReference>
<comment type="function">
    <text evidence="87">Ion channel protein that acts as a viroporin and plays an essential role in the assembly, envelopment and secretion of viral particles. Regulates the host cell secretory pathway, which induces the intracellular retention of viral glycoproteins and favors assembly of viral particles. Creates a pore in acidic organelles and releases Ca(2+) and H(+) in the cytoplasm of infected cells, leading to a productive viral infection. High levels of cytoplasmic Ca(2+) may trigger membrane trafficking and transport of viral ER-associated proteins to viroplasms, sites of viral genome replication. This ionic imbalance induces the assembly of the inflammasome complex, which triggers the maturation of pro-IL-1beta into IL-1beta through the action of caspase-1. Targets also host mitochondria and induces mitochondrial depolarization. In addition of its role as a viroporin, acts as a lipid raft adhesion factor.</text>
</comment>
<evidence type="ECO:0000256" key="66">
    <source>
        <dbReference type="ARBA" id="ARBA00023147"/>
    </source>
</evidence>
<dbReference type="FunFam" id="3.30.160.890:FF:000001">
    <property type="entry name" value="Genome polyprotein"/>
    <property type="match status" value="1"/>
</dbReference>
<dbReference type="GO" id="GO:0055036">
    <property type="term" value="C:virion membrane"/>
    <property type="evidence" value="ECO:0007669"/>
    <property type="project" value="UniProtKB-SubCell"/>
</dbReference>
<evidence type="ECO:0000256" key="49">
    <source>
        <dbReference type="ARBA" id="ARBA00022870"/>
    </source>
</evidence>
<dbReference type="Pfam" id="PF01506">
    <property type="entry name" value="HCV_NS5a"/>
    <property type="match status" value="1"/>
</dbReference>
<dbReference type="GO" id="GO:0006508">
    <property type="term" value="P:proteolysis"/>
    <property type="evidence" value="ECO:0007669"/>
    <property type="project" value="UniProtKB-KW"/>
</dbReference>
<comment type="function">
    <text evidence="82">Cysteine protease required for the proteolytic auto-cleavage between the non-structural proteins NS2 and NS3. The N-terminus of NS3 is required for the function of NS2 protease (active region NS2-3). Promotes the initiation of viral particle assembly by mediating the interaction between structural and non-structural proteins.</text>
</comment>
<evidence type="ECO:0000256" key="21">
    <source>
        <dbReference type="ARBA" id="ARBA00022510"/>
    </source>
</evidence>
<feature type="compositionally biased region" description="Pro residues" evidence="93">
    <location>
        <begin position="2315"/>
        <end position="2326"/>
    </location>
</feature>
<evidence type="ECO:0000256" key="83">
    <source>
        <dbReference type="ARBA" id="ARBA00046219"/>
    </source>
</evidence>
<dbReference type="GO" id="GO:0034220">
    <property type="term" value="P:monoatomic ion transmembrane transport"/>
    <property type="evidence" value="ECO:0007669"/>
    <property type="project" value="UniProtKB-KW"/>
</dbReference>
<dbReference type="SUPFAM" id="SSF50494">
    <property type="entry name" value="Trypsin-like serine proteases"/>
    <property type="match status" value="1"/>
</dbReference>
<dbReference type="Gene3D" id="1.20.1280.150">
    <property type="entry name" value="Hepatitis C virus non-structural protein NS2, N-terminal domain"/>
    <property type="match status" value="1"/>
</dbReference>
<keyword evidence="50" id="KW-0261">Viral envelope protein</keyword>
<keyword evidence="31" id="KW-0645">Protease</keyword>
<evidence type="ECO:0000256" key="88">
    <source>
        <dbReference type="ARBA" id="ARBA00060471"/>
    </source>
</evidence>
<dbReference type="FunFam" id="3.40.50.300:FF:000717">
    <property type="entry name" value="Genome polyprotein"/>
    <property type="match status" value="1"/>
</dbReference>
<evidence type="ECO:0000256" key="82">
    <source>
        <dbReference type="ARBA" id="ARBA00046133"/>
    </source>
</evidence>
<keyword evidence="48" id="KW-0946">Virion</keyword>
<dbReference type="GO" id="GO:0017111">
    <property type="term" value="F:ribonucleoside triphosphate phosphatase activity"/>
    <property type="evidence" value="ECO:0007669"/>
    <property type="project" value="UniProtKB-EC"/>
</dbReference>
<keyword evidence="64 94" id="KW-0472">Membrane</keyword>
<evidence type="ECO:0000256" key="22">
    <source>
        <dbReference type="ARBA" id="ARBA00022511"/>
    </source>
</evidence>
<feature type="transmembrane region" description="Helical" evidence="94">
    <location>
        <begin position="2991"/>
        <end position="3008"/>
    </location>
</feature>
<evidence type="ECO:0000256" key="59">
    <source>
        <dbReference type="ARBA" id="ARBA00023036"/>
    </source>
</evidence>
<evidence type="ECO:0000256" key="29">
    <source>
        <dbReference type="ARBA" id="ARBA00022632"/>
    </source>
</evidence>
<keyword evidence="73" id="KW-0922">Interferon antiviral system evasion</keyword>
<evidence type="ECO:0000256" key="51">
    <source>
        <dbReference type="ARBA" id="ARBA00022884"/>
    </source>
</evidence>
<dbReference type="InterPro" id="IPR002521">
    <property type="entry name" value="HCV_Core_C"/>
</dbReference>
<feature type="transmembrane region" description="Helical" evidence="94">
    <location>
        <begin position="1882"/>
        <end position="1902"/>
    </location>
</feature>
<keyword evidence="37" id="KW-0547">Nucleotide-binding</keyword>
<keyword evidence="33 94" id="KW-0812">Transmembrane</keyword>
<evidence type="ECO:0000256" key="58">
    <source>
        <dbReference type="ARBA" id="ARBA00023015"/>
    </source>
</evidence>
<evidence type="ECO:0000256" key="10">
    <source>
        <dbReference type="ARBA" id="ARBA00004458"/>
    </source>
</evidence>
<keyword evidence="29" id="KW-1090">Inhibition of host innate immune response by virus</keyword>
<keyword evidence="75" id="KW-0687">Ribonucleoprotein</keyword>
<evidence type="ECO:0000256" key="78">
    <source>
        <dbReference type="ARBA" id="ARBA00023296"/>
    </source>
</evidence>
<dbReference type="InterPro" id="IPR002518">
    <property type="entry name" value="HCV_NS2"/>
</dbReference>
<keyword evidence="20" id="KW-1168">Fusion of virus membrane with host membrane</keyword>
<evidence type="ECO:0000256" key="53">
    <source>
        <dbReference type="ARBA" id="ARBA00022953"/>
    </source>
</evidence>
<feature type="transmembrane region" description="Helical" evidence="94">
    <location>
        <begin position="718"/>
        <end position="740"/>
    </location>
</feature>
<keyword evidence="65" id="KW-0564">Palmitate</keyword>
<evidence type="ECO:0000256" key="47">
    <source>
        <dbReference type="ARBA" id="ARBA00022843"/>
    </source>
</evidence>
<comment type="catalytic activity">
    <reaction evidence="1">
        <text>Hydrolysis of four peptide bonds in the viral precursor polyprotein, commonly with Asp or Glu in the P6 position, Cys or Thr in P1 and Ser or Ala in P1'.</text>
        <dbReference type="EC" id="3.4.21.98"/>
    </reaction>
</comment>
<feature type="region of interest" description="Disordered" evidence="93">
    <location>
        <begin position="2347"/>
        <end position="2408"/>
    </location>
</feature>
<dbReference type="GO" id="GO:0008270">
    <property type="term" value="F:zinc ion binding"/>
    <property type="evidence" value="ECO:0007669"/>
    <property type="project" value="InterPro"/>
</dbReference>
<dbReference type="PROSITE" id="PS51194">
    <property type="entry name" value="HELICASE_CTER"/>
    <property type="match status" value="1"/>
</dbReference>
<evidence type="ECO:0000256" key="70">
    <source>
        <dbReference type="ARBA" id="ARBA00023184"/>
    </source>
</evidence>
<dbReference type="InterPro" id="IPR042205">
    <property type="entry name" value="HCV_NS2_C"/>
</dbReference>
<dbReference type="GO" id="GO:0005198">
    <property type="term" value="F:structural molecule activity"/>
    <property type="evidence" value="ECO:0007669"/>
    <property type="project" value="InterPro"/>
</dbReference>
<dbReference type="GO" id="GO:0044167">
    <property type="term" value="C:host cell endoplasmic reticulum membrane"/>
    <property type="evidence" value="ECO:0007669"/>
    <property type="project" value="UniProtKB-SubCell"/>
</dbReference>
<feature type="transmembrane region" description="Helical" evidence="94">
    <location>
        <begin position="1847"/>
        <end position="1870"/>
    </location>
</feature>
<dbReference type="Gene3D" id="3.30.70.270">
    <property type="match status" value="2"/>
</dbReference>
<keyword evidence="22" id="KW-1032">Host cell membrane</keyword>
<evidence type="ECO:0000256" key="92">
    <source>
        <dbReference type="ARBA" id="ARBA00065040"/>
    </source>
</evidence>
<dbReference type="Gene3D" id="6.10.250.2920">
    <property type="match status" value="1"/>
</dbReference>
<dbReference type="InterPro" id="IPR013192">
    <property type="entry name" value="HCV_NS5A_1a"/>
</dbReference>
<keyword evidence="47" id="KW-0832">Ubl conjugation</keyword>
<feature type="domain" description="RdRp catalytic" evidence="95">
    <location>
        <begin position="2634"/>
        <end position="2752"/>
    </location>
</feature>
<keyword evidence="42" id="KW-0720">Serine protease</keyword>
<dbReference type="Pfam" id="PF02907">
    <property type="entry name" value="Peptidase_S29"/>
    <property type="match status" value="1"/>
</dbReference>
<dbReference type="GO" id="GO:0044220">
    <property type="term" value="C:host cell perinuclear region of cytoplasm"/>
    <property type="evidence" value="ECO:0007669"/>
    <property type="project" value="UniProtKB-SubCell"/>
</dbReference>
<evidence type="ECO:0000256" key="65">
    <source>
        <dbReference type="ARBA" id="ARBA00023139"/>
    </source>
</evidence>
<dbReference type="InterPro" id="IPR001490">
    <property type="entry name" value="HCV_NS4b"/>
</dbReference>
<dbReference type="GO" id="GO:0075512">
    <property type="term" value="P:clathrin-dependent endocytosis of virus by host cell"/>
    <property type="evidence" value="ECO:0007669"/>
    <property type="project" value="UniProtKB-KW"/>
</dbReference>
<dbReference type="Pfam" id="PF00998">
    <property type="entry name" value="RdRP_3"/>
    <property type="match status" value="1"/>
</dbReference>
<evidence type="ECO:0000256" key="72">
    <source>
        <dbReference type="ARBA" id="ARBA00023200"/>
    </source>
</evidence>
<dbReference type="Gene3D" id="2.20.25.210">
    <property type="entry name" value="Hepatitis C NS5A, domain 1B"/>
    <property type="match status" value="1"/>
</dbReference>
<feature type="transmembrane region" description="Helical" evidence="94">
    <location>
        <begin position="1660"/>
        <end position="1688"/>
    </location>
</feature>
<dbReference type="InterPro" id="IPR054175">
    <property type="entry name" value="NS3_helicase_C"/>
</dbReference>
<dbReference type="InterPro" id="IPR038568">
    <property type="entry name" value="HCV_NS5A_1B_sf"/>
</dbReference>
<evidence type="ECO:0000256" key="67">
    <source>
        <dbReference type="ARBA" id="ARBA00023157"/>
    </source>
</evidence>
<keyword evidence="46" id="KW-0460">Magnesium</keyword>
<evidence type="ECO:0000256" key="57">
    <source>
        <dbReference type="ARBA" id="ARBA00022990"/>
    </source>
</evidence>
<evidence type="ECO:0000256" key="39">
    <source>
        <dbReference type="ARBA" id="ARBA00022804"/>
    </source>
</evidence>
<keyword evidence="52" id="KW-1164">Virus endocytosis by host</keyword>
<evidence type="ECO:0000256" key="14">
    <source>
        <dbReference type="ARBA" id="ARBA00020107"/>
    </source>
</evidence>
<dbReference type="InterPro" id="IPR002868">
    <property type="entry name" value="HCV_NS5a"/>
</dbReference>
<dbReference type="Gene3D" id="2.20.25.220">
    <property type="entry name" value="Hepatitis C virus NS5A, 1B domain"/>
    <property type="match status" value="1"/>
</dbReference>
<dbReference type="InterPro" id="IPR002522">
    <property type="entry name" value="HCV_core_N"/>
</dbReference>
<dbReference type="InterPro" id="IPR027417">
    <property type="entry name" value="P-loop_NTPase"/>
</dbReference>
<dbReference type="GO" id="GO:0004197">
    <property type="term" value="F:cysteine-type endopeptidase activity"/>
    <property type="evidence" value="ECO:0007669"/>
    <property type="project" value="InterPro"/>
</dbReference>
<evidence type="ECO:0000256" key="19">
    <source>
        <dbReference type="ARBA" id="ARBA00022504"/>
    </source>
</evidence>
<keyword evidence="79" id="KW-0407">Ion channel</keyword>
<keyword evidence="53" id="KW-0693">Viral RNA replication</keyword>
<evidence type="ECO:0000256" key="16">
    <source>
        <dbReference type="ARBA" id="ARBA00022482"/>
    </source>
</evidence>
<dbReference type="FunFam" id="1.10.820.10:FF:000001">
    <property type="entry name" value="Genome polyprotein"/>
    <property type="match status" value="1"/>
</dbReference>
<evidence type="ECO:0000256" key="38">
    <source>
        <dbReference type="ARBA" id="ARBA00022801"/>
    </source>
</evidence>
<dbReference type="Gene3D" id="4.10.710.10">
    <property type="entry name" value="Hepatitis C Virus Capsid Protein, Chain A"/>
    <property type="match status" value="1"/>
</dbReference>
<dbReference type="InterPro" id="IPR049913">
    <property type="entry name" value="HCV_p7"/>
</dbReference>
<dbReference type="Gene3D" id="6.10.250.1610">
    <property type="match status" value="1"/>
</dbReference>
<dbReference type="GO" id="GO:0039502">
    <property type="term" value="P:symbiont-mediated suppression of host type I interferon-mediated signaling pathway"/>
    <property type="evidence" value="ECO:0007669"/>
    <property type="project" value="UniProtKB-KW"/>
</dbReference>
<dbReference type="EMBL" id="EU155273">
    <property type="protein sequence ID" value="ABV46140.2"/>
    <property type="molecule type" value="Genomic_RNA"/>
</dbReference>
<dbReference type="Proteomes" id="UP000119227">
    <property type="component" value="Genome"/>
</dbReference>
<dbReference type="InterPro" id="IPR043504">
    <property type="entry name" value="Peptidase_S1_PA_chymotrypsin"/>
</dbReference>
<evidence type="ECO:0000256" key="81">
    <source>
        <dbReference type="ARBA" id="ARBA00046032"/>
    </source>
</evidence>
<dbReference type="GO" id="GO:0017124">
    <property type="term" value="F:SH3 domain binding"/>
    <property type="evidence" value="ECO:0007669"/>
    <property type="project" value="UniProtKB-KW"/>
</dbReference>
<evidence type="ECO:0000256" key="46">
    <source>
        <dbReference type="ARBA" id="ARBA00022842"/>
    </source>
</evidence>
<dbReference type="InterPro" id="IPR044896">
    <property type="entry name" value="HCV_core_chain_A"/>
</dbReference>
<evidence type="ECO:0000256" key="86">
    <source>
        <dbReference type="ARBA" id="ARBA00047984"/>
    </source>
</evidence>
<evidence type="ECO:0000256" key="37">
    <source>
        <dbReference type="ARBA" id="ARBA00022741"/>
    </source>
</evidence>
<keyword evidence="56 94" id="KW-1133">Transmembrane helix</keyword>
<keyword evidence="39" id="KW-1161">Viral attachment to host cell</keyword>
<dbReference type="InterPro" id="IPR011492">
    <property type="entry name" value="Flavi_DEAD"/>
</dbReference>
<dbReference type="Pfam" id="PF01542">
    <property type="entry name" value="HCV_core"/>
    <property type="match status" value="1"/>
</dbReference>
<sequence>MSTNPKPQRKTKRNTNRRPQDVKFPGGGQIVGGVYLLPRRGPRLGVRATRKTSERSQPRGRRQPIPKARRPEGRTWAQPGYPWPLYGNEGCGWAGWLLSPRGSRPSWGPTDPRRRSRNLGKVIDTLTCGFADLMGYIPLVGAPLGGAARALAHGVRVLEDGVNYATGNLPGCSFSIFLLALLSCLTVPASAYQVRNSSGLYHVTNDCPNSSIVYEAADAILHTPGCVPCVREGNASRCWVAMTPTVATRDGKLPTTQLRRHIDLLVGSATLCSALYVGDLCGSVFLVGQLFTFSSRRHWTTQGCNCSIYPGHITGHRMAWDMMMNWSPTTALVVSQLLRIPQAILDMIAGAHWGVLAGIAYFSMVGNWAKVLVVLLLFAGVDAETYVSGGTAAHTTAGLTNLFTSGPKQNIQLINTNGSWHINRTALTCNDSLNTGWIAGLFYHNRFNSSGCPERMASCRPLTYFDQGWGPISYANGSGPDQRPYCWHYPPRPCGIVPAKSVCGPVYCFTPSPVVVGTTDRLGQPTYNWGENDTDVLVLNNTRPPLGNWFGCTWMNSTGFTKVCGAPPCVIGGVSNKTLYCPTDCFRKHPEATYSRCGSGPWLTPRCLVDYPYRLWHYPCTINYTIFKVRMYVGGVEHRLVAACNWTRGERCDLEDRDRSELSPLLLSTTQWQVLPCSFTSLPALSTGLIHLHQNIVDVQYLYGVGSAVASWAIKWEYVVLLFLLLADARVCSCLWMMLLISQAEAALENLVILNAASLAGTHGLVSFLVFFCFAWYLKGRWVPGAAYAFYGLWPLLLLLLALPQRAYALDTEVAASCGGVVLVGLMALTLSPHYKRYISWCLWWLQYFLTRVEAHLHVWVPPLNVRGGRDAVILLMCVIHPTLVFDITKLLLAVFGPLWILQASLLKVPYFVRVQGLLRICALARKMAGGHYVQMAIIKLGALTGTYVYNHLTPLRDWAHNGLRDLAVAVEPVIFSQMETKLITWGADTAACGDILAGLPVSARRGQEILLGPADGMVSKGWRLLAPITAYAQQTRGLLGCIITSLTGRDKNQVEGEVQIVSTAAQTFLATCINGVCWTVYHGAGTRTIASPKGPVIQMYTNVDQDLVGWPAPSGARSLTPCTCGSSDLYLVTRHADVIPVRRRGDSRGSLLSPRPISYLKGSSGGPLLCPAGHAVGIFRAAVCTRGVAKAVDFIPVENLETTMRSPVFTDNSSPPAVPQSFQVAHLHAPTGSGKSTKVPAAYAAQGYNVLVLNPSVAATLGFGAYMSKAHGIDPNIRTGVRTITTGSPITYSTYGKFLADGGCSGGAYDIIICDECHSTDATSILGIGTALDQAETAGARLVVLATATPPGSVTVPHSNIQEVALSTTGEIPFYGKAIPLEVIKGGRHLIFCHSKKKCDELAAKLVALGINAVAYYRGLDVSVIPTSGDVVVVATDALMTGYTGDFDSVIDCNTCVTQTVDFSLDPTFTIETTTVPQDAVSRTQRRGRTGRGKPGIYRFVAPGERPSGMFDSSILCECYDAGCAWYELTPAETTVRLRAYMNTPGLPVCQDHLEFWEGVFTGLTRIDAHFLSQTKQSGENFPYLVAYQATVCARAQAPPPSWDQMWKCLTRLKPTLHGPTPLLYRLGAVQNEITLTHPITKYIMTCMSADLEVVTSTWVLVGGVLAALAAYCLSTGCVVIVGRVVLSGKPAVIPDREVLYREFDEMEECSQHLPYIEQGMMLAEQFKQKALGLLQTASRQAEVIAPAVQTNWQRLEAFWAKHMWNFISGIQYLAGLSTLPGNPAIASLMAFTAAVTSPLTTSQTLFFNILGGWVAAQLAAPGAATAFVGAGLTGAAIGSVGLGKVLVDILAGYGAGVAGALVAFKIMSGEVPSTEDLVNLLPAILSPGALVVGVVCAAILRRHVGPGEGAVQWMNRLIAFASRGNHVSPTHYVPESDAAARVTAILSSLTVTQLLRRLHQWISSECTTPCSGSWLRDIWDWICEVLSDFKTWLKAKLMPQLPGIPFVSCQRGYKGVWRGDGIMHTRCHCGAEITGHVKNGSMRIVGPRTCRNMWSGTFPINAYTTGPCTPLPAPNYSFALWRVSAEEYVEIRQVGDFHYVTGMTTDNLKCPCQVPSPEFFTELDGVRLHRFAPPCKPLLREEVSFRVGLHEYPVGSQLPCEPEPDVAVLTSMLTDPSHITAEAAGRRLARGSPPSVASSSASQLSAPSLKATCTANHESPDAELIEANLLWRQEMGGNITRVESENKVVILDSFDPLVAEEDEREISVPAEILRKSRRFAPALPIWARPDYNPPLLETWKKPDYEPPVVHGCPLPPPQSPPVPPPRKKRTVVLTESTLPTALAELATKSFGSSSTSGVTGDNTTTSSEPGPSGCPPDSDAESYSSMPPLEGEPGDPDLSDGSWSTVSSEAGTEDVVCCSMSYSWTGALITPCAAEEQKLPINALSNSLLRHHNLVYSTTSRSASQRQKKVTFDRLQVLDDHYRDVLKEVKAAASKVKANLLSVEEACSLTPPHSAKSKFGYGAKDVRCHARKAVNHINSVWKDLLEDSVTPIDTTIMAKNEVFCVQPEKGGRKPARLIVFPDLGVRVCEKMALYDVVSKLPLAVMGSSYGFQYSPGQRVEFLVQAWKSKKTPMGFSYDTRCFDSTVTESDIRTEEAIYQCCDLDPQARVVIKSLTERLYVGGPLTNSRGENCGYRRCRASGVLTTSCGNTLTCYIKARAACRAAGLRDCIMLVCGDDLVVICESAGVQEDAASLRAFTEAMTRYSAPPGDPPQPEYDLELITSCSSNVSVAHDGAGKRVYYLTRDPTTPLARAAWETARHTPVNSWLGNIIMFAPTLWARMILMTHFFSVLIARDQLEQALDCEIYGACYSIEPLDLPPIIQRLHGLSAFSLHSYSPGEINRVAACLRKLGVPPLRAWRHRARNVRARLLSRGGRAAICGKYLFNWAVRTKLKLTPIAAAGQLDLSGWFTAGYSGGDIYHSVSHARPRWFWFCLLLLAAGVGVYLLPNR</sequence>
<keyword evidence="36" id="KW-0479">Metal-binding</keyword>
<evidence type="ECO:0000256" key="36">
    <source>
        <dbReference type="ARBA" id="ARBA00022723"/>
    </source>
</evidence>
<dbReference type="Pfam" id="PF01539">
    <property type="entry name" value="HCV_env"/>
    <property type="match status" value="1"/>
</dbReference>
<dbReference type="Pfam" id="PF08300">
    <property type="entry name" value="HCV_NS5a_1a"/>
    <property type="match status" value="1"/>
</dbReference>
<accession>A8DFW2</accession>
<feature type="domain" description="Helicase ATP-binding" evidence="96">
    <location>
        <begin position="1217"/>
        <end position="1369"/>
    </location>
</feature>
<keyword evidence="17" id="KW-0696">RNA-directed RNA polymerase</keyword>
<keyword evidence="19" id="KW-1121">Modulation of host cell cycle by virus</keyword>
<keyword evidence="16" id="KW-1113">Inhibition of host RLR pathway by virus</keyword>
<keyword evidence="49" id="KW-1043">Host membrane</keyword>
<dbReference type="FunFam" id="4.10.710.10:FF:000001">
    <property type="entry name" value="Genome polyprotein"/>
    <property type="match status" value="1"/>
</dbReference>
<comment type="function">
    <text evidence="81">RNA-dependent RNA polymerase that performs primer-template recognition and RNA synthesis during viral replication. Initiates RNA transcription/replication at a flavin adenine dinucleotide (FAD), resulting in a 5'- FAD cap on viral RNAs. In this way, recognition of viral 5' RNA by host pattern recognition receptors can be bypassed, thereby evading activation of antiviral pathways.</text>
</comment>
<evidence type="ECO:0000256" key="76">
    <source>
        <dbReference type="ARBA" id="ARBA00023280"/>
    </source>
</evidence>
<dbReference type="Gene3D" id="2.30.30.710">
    <property type="entry name" value="Hepatitis C virus non-structural protein NS2, C-terminal domain"/>
    <property type="match status" value="1"/>
</dbReference>
<keyword evidence="74" id="KW-0511">Multifunctional enzyme</keyword>
<evidence type="ECO:0000256" key="33">
    <source>
        <dbReference type="ARBA" id="ARBA00022692"/>
    </source>
</evidence>
<evidence type="ECO:0000256" key="54">
    <source>
        <dbReference type="ARBA" id="ARBA00022961"/>
    </source>
</evidence>
<evidence type="ECO:0000313" key="101">
    <source>
        <dbReference type="Proteomes" id="UP000119227"/>
    </source>
</evidence>
<evidence type="ECO:0000256" key="3">
    <source>
        <dbReference type="ARBA" id="ARBA00001947"/>
    </source>
</evidence>
<keyword evidence="78" id="KW-1160">Virus entry into host cell</keyword>
<comment type="subunit">
    <text evidence="89">Homodimer. Interacts with host SPCS1; this interaction is essential for viral particle assembly. Interacts with envelope glycoprotein E1. Interacts with envelope glycoprotein E2. Interacts with viroporin p7. Interacts with serine protease/helicase NS3. Part of the replication complex composed of NS2, NS3, NS4A, NS4B, NS5A and the RNA-directed RNA polymerase embedded in an ER-derived membranous web. Part of the viral assembly initiation complex composed of NS2, E1, E2, NS3, NS4A, NS5A and the mature core protein.</text>
</comment>
<dbReference type="MEROPS" id="S29.001"/>
<evidence type="ECO:0000256" key="30">
    <source>
        <dbReference type="ARBA" id="ARBA00022647"/>
    </source>
</evidence>
<evidence type="ECO:0000256" key="79">
    <source>
        <dbReference type="ARBA" id="ARBA00023303"/>
    </source>
</evidence>
<feature type="compositionally biased region" description="Basic residues" evidence="93">
    <location>
        <begin position="7"/>
        <end position="16"/>
    </location>
</feature>
<dbReference type="InterPro" id="IPR002519">
    <property type="entry name" value="HCV_Env"/>
</dbReference>
<dbReference type="GO" id="GO:0019013">
    <property type="term" value="C:viral nucleocapsid"/>
    <property type="evidence" value="ECO:0007669"/>
    <property type="project" value="UniProtKB-KW"/>
</dbReference>
<dbReference type="GO" id="GO:0003724">
    <property type="term" value="F:RNA helicase activity"/>
    <property type="evidence" value="ECO:0007669"/>
    <property type="project" value="UniProtKB-EC"/>
</dbReference>
<evidence type="ECO:0000256" key="44">
    <source>
        <dbReference type="ARBA" id="ARBA00022833"/>
    </source>
</evidence>
<dbReference type="Pfam" id="PF22027">
    <property type="entry name" value="NS3_helicase_C"/>
    <property type="match status" value="1"/>
</dbReference>
<evidence type="ECO:0000256" key="13">
    <source>
        <dbReference type="ARBA" id="ARBA00008286"/>
    </source>
</evidence>
<dbReference type="PROSITE" id="PS50507">
    <property type="entry name" value="RDRP_SSRNA_POS"/>
    <property type="match status" value="1"/>
</dbReference>
<dbReference type="GO" id="GO:0039645">
    <property type="term" value="P:symbiont-mediated perturbation of host cell cycle G1/S transition checkpoint"/>
    <property type="evidence" value="ECO:0007669"/>
    <property type="project" value="UniProtKB-KW"/>
</dbReference>
<dbReference type="InterPro" id="IPR013193">
    <property type="entry name" value="HCV_NS5a_1B_dom"/>
</dbReference>
<keyword evidence="55" id="KW-1097">Inhibition of host MAVS by virus</keyword>
<evidence type="ECO:0000256" key="20">
    <source>
        <dbReference type="ARBA" id="ARBA00022506"/>
    </source>
</evidence>
<feature type="transmembrane region" description="Helical" evidence="94">
    <location>
        <begin position="752"/>
        <end position="777"/>
    </location>
</feature>
<evidence type="ECO:0000256" key="6">
    <source>
        <dbReference type="ARBA" id="ARBA00004165"/>
    </source>
</evidence>
<dbReference type="Gene3D" id="2.40.10.10">
    <property type="entry name" value="Trypsin-like serine proteases"/>
    <property type="match status" value="1"/>
</dbReference>
<dbReference type="FunFam" id="1.20.1280.150:FF:000001">
    <property type="entry name" value="Genome polyprotein"/>
    <property type="match status" value="1"/>
</dbReference>
<keyword evidence="24" id="KW-0167">Capsid protein</keyword>
<dbReference type="Gene3D" id="2.40.10.120">
    <property type="match status" value="1"/>
</dbReference>
<feature type="transmembrane region" description="Helical" evidence="94">
    <location>
        <begin position="1816"/>
        <end position="1840"/>
    </location>
</feature>
<dbReference type="InterPro" id="IPR014001">
    <property type="entry name" value="Helicase_ATP-bd"/>
</dbReference>
<dbReference type="SMART" id="SM00487">
    <property type="entry name" value="DEXDc"/>
    <property type="match status" value="1"/>
</dbReference>
<dbReference type="Pfam" id="PF01006">
    <property type="entry name" value="HCV_NS4a"/>
    <property type="match status" value="1"/>
</dbReference>
<feature type="region of interest" description="Disordered" evidence="93">
    <location>
        <begin position="1"/>
        <end position="77"/>
    </location>
</feature>
<dbReference type="GO" id="GO:0039520">
    <property type="term" value="P:symbiont-mediated activation of host autophagy"/>
    <property type="evidence" value="ECO:0007669"/>
    <property type="project" value="UniProtKB-KW"/>
</dbReference>
<comment type="cofactor">
    <cofactor evidence="3">
        <name>Zn(2+)</name>
        <dbReference type="ChEBI" id="CHEBI:29105"/>
    </cofactor>
</comment>
<dbReference type="Gene3D" id="1.10.820.10">
    <property type="entry name" value="RNA Helicase Chain A , domain 3"/>
    <property type="match status" value="1"/>
</dbReference>
<dbReference type="InterPro" id="IPR043128">
    <property type="entry name" value="Rev_trsase/Diguanyl_cyclase"/>
</dbReference>
<dbReference type="GO" id="GO:0039694">
    <property type="term" value="P:viral RNA genome replication"/>
    <property type="evidence" value="ECO:0007669"/>
    <property type="project" value="InterPro"/>
</dbReference>
<keyword evidence="60" id="KW-1182">Viral ion channel</keyword>
<keyword evidence="45" id="KW-0067">ATP-binding</keyword>
<evidence type="ECO:0000256" key="4">
    <source>
        <dbReference type="ARBA" id="ARBA00004147"/>
    </source>
</evidence>
<keyword evidence="25" id="KW-1048">Host nucleus</keyword>